<evidence type="ECO:0000256" key="1">
    <source>
        <dbReference type="SAM" id="MobiDB-lite"/>
    </source>
</evidence>
<comment type="caution">
    <text evidence="2">The sequence shown here is derived from an EMBL/GenBank/DDBJ whole genome shotgun (WGS) entry which is preliminary data.</text>
</comment>
<evidence type="ECO:0000313" key="3">
    <source>
        <dbReference type="Proteomes" id="UP000094527"/>
    </source>
</evidence>
<dbReference type="EMBL" id="LJIJ01000966">
    <property type="protein sequence ID" value="ODM93504.1"/>
    <property type="molecule type" value="Genomic_DNA"/>
</dbReference>
<accession>A0A1D2MKX4</accession>
<feature type="region of interest" description="Disordered" evidence="1">
    <location>
        <begin position="1"/>
        <end position="29"/>
    </location>
</feature>
<reference evidence="2 3" key="1">
    <citation type="journal article" date="2016" name="Genome Biol. Evol.">
        <title>Gene Family Evolution Reflects Adaptation to Soil Environmental Stressors in the Genome of the Collembolan Orchesella cincta.</title>
        <authorList>
            <person name="Faddeeva-Vakhrusheva A."/>
            <person name="Derks M.F."/>
            <person name="Anvar S.Y."/>
            <person name="Agamennone V."/>
            <person name="Suring W."/>
            <person name="Smit S."/>
            <person name="van Straalen N.M."/>
            <person name="Roelofs D."/>
        </authorList>
    </citation>
    <scope>NUCLEOTIDE SEQUENCE [LARGE SCALE GENOMIC DNA]</scope>
    <source>
        <tissue evidence="2">Mixed pool</tissue>
    </source>
</reference>
<sequence>MSALEYSISSQDFTIQSQQSKSSSKTSKTSKMMKYVLLVLALIAVSSAQPLRALVLQQRKSSSRLRCKRKHRNSSFRTNRRNRLLRLTFLLNSA</sequence>
<name>A0A1D2MKX4_ORCCI</name>
<dbReference type="AlphaFoldDB" id="A0A1D2MKX4"/>
<evidence type="ECO:0000313" key="2">
    <source>
        <dbReference type="EMBL" id="ODM93504.1"/>
    </source>
</evidence>
<organism evidence="2 3">
    <name type="scientific">Orchesella cincta</name>
    <name type="common">Springtail</name>
    <name type="synonym">Podura cincta</name>
    <dbReference type="NCBI Taxonomy" id="48709"/>
    <lineage>
        <taxon>Eukaryota</taxon>
        <taxon>Metazoa</taxon>
        <taxon>Ecdysozoa</taxon>
        <taxon>Arthropoda</taxon>
        <taxon>Hexapoda</taxon>
        <taxon>Collembola</taxon>
        <taxon>Entomobryomorpha</taxon>
        <taxon>Entomobryoidea</taxon>
        <taxon>Orchesellidae</taxon>
        <taxon>Orchesellinae</taxon>
        <taxon>Orchesella</taxon>
    </lineage>
</organism>
<gene>
    <name evidence="2" type="ORF">Ocin01_13181</name>
</gene>
<keyword evidence="3" id="KW-1185">Reference proteome</keyword>
<proteinExistence type="predicted"/>
<dbReference type="Proteomes" id="UP000094527">
    <property type="component" value="Unassembled WGS sequence"/>
</dbReference>
<feature type="compositionally biased region" description="Low complexity" evidence="1">
    <location>
        <begin position="16"/>
        <end position="29"/>
    </location>
</feature>
<protein>
    <submittedName>
        <fullName evidence="2">Uncharacterized protein</fullName>
    </submittedName>
</protein>